<dbReference type="SUPFAM" id="SSF52922">
    <property type="entry name" value="TK C-terminal domain-like"/>
    <property type="match status" value="1"/>
</dbReference>
<comment type="cofactor">
    <cofactor evidence="14 15">
        <name>[4Fe-4S] cluster</name>
        <dbReference type="ChEBI" id="CHEBI:49883"/>
    </cofactor>
    <text evidence="14 15">Binds 2 [4Fe-4S] clusters. In this family the first cluster has a non-standard and varying [4Fe-4S] binding motif CX(2)CX(2)CX(4-5)CP.</text>
</comment>
<feature type="binding site" evidence="15">
    <location>
        <position position="540"/>
    </location>
    <ligand>
        <name>[4Fe-4S] cluster</name>
        <dbReference type="ChEBI" id="CHEBI:49883"/>
        <label>1</label>
    </ligand>
</feature>
<proteinExistence type="predicted"/>
<dbReference type="Pfam" id="PF14697">
    <property type="entry name" value="Fer4_21"/>
    <property type="match status" value="1"/>
</dbReference>
<comment type="subunit">
    <text evidence="2">Heterodimer of the IorA and IorB subunits.</text>
</comment>
<dbReference type="InterPro" id="IPR017896">
    <property type="entry name" value="4Fe4S_Fe-S-bd"/>
</dbReference>
<evidence type="ECO:0000256" key="15">
    <source>
        <dbReference type="PIRSR" id="PIRSR006439-50"/>
    </source>
</evidence>
<dbReference type="STRING" id="1121476.SAMN02745751_02627"/>
<dbReference type="GO" id="GO:0043805">
    <property type="term" value="F:indolepyruvate ferredoxin oxidoreductase activity"/>
    <property type="evidence" value="ECO:0007669"/>
    <property type="project" value="UniProtKB-UniRule"/>
</dbReference>
<evidence type="ECO:0000256" key="7">
    <source>
        <dbReference type="ARBA" id="ARBA00022723"/>
    </source>
</evidence>
<gene>
    <name evidence="17" type="ORF">SAMN02745751_02627</name>
</gene>
<evidence type="ECO:0000313" key="17">
    <source>
        <dbReference type="EMBL" id="SHJ45966.1"/>
    </source>
</evidence>
<keyword evidence="17" id="KW-0670">Pyruvate</keyword>
<dbReference type="InterPro" id="IPR029061">
    <property type="entry name" value="THDP-binding"/>
</dbReference>
<evidence type="ECO:0000256" key="8">
    <source>
        <dbReference type="ARBA" id="ARBA00022982"/>
    </source>
</evidence>
<evidence type="ECO:0000256" key="12">
    <source>
        <dbReference type="ARBA" id="ARBA00030514"/>
    </source>
</evidence>
<keyword evidence="7 14" id="KW-0479">Metal-binding</keyword>
<dbReference type="GO" id="GO:0030976">
    <property type="term" value="F:thiamine pyrophosphate binding"/>
    <property type="evidence" value="ECO:0007669"/>
    <property type="project" value="InterPro"/>
</dbReference>
<feature type="binding site" evidence="15">
    <location>
        <position position="584"/>
    </location>
    <ligand>
        <name>[4Fe-4S] cluster</name>
        <dbReference type="ChEBI" id="CHEBI:49883"/>
        <label>1</label>
    </ligand>
</feature>
<dbReference type="SUPFAM" id="SSF54862">
    <property type="entry name" value="4Fe-4S ferredoxins"/>
    <property type="match status" value="1"/>
</dbReference>
<dbReference type="Gene3D" id="3.30.70.20">
    <property type="match status" value="1"/>
</dbReference>
<dbReference type="Proteomes" id="UP000184052">
    <property type="component" value="Unassembled WGS sequence"/>
</dbReference>
<evidence type="ECO:0000256" key="6">
    <source>
        <dbReference type="ARBA" id="ARBA00022485"/>
    </source>
</evidence>
<name>A0A1M6JH08_9FIRM</name>
<evidence type="ECO:0000256" key="5">
    <source>
        <dbReference type="ARBA" id="ARBA00022448"/>
    </source>
</evidence>
<evidence type="ECO:0000256" key="4">
    <source>
        <dbReference type="ARBA" id="ARBA00017710"/>
    </source>
</evidence>
<feature type="binding site" evidence="15">
    <location>
        <position position="543"/>
    </location>
    <ligand>
        <name>[4Fe-4S] cluster</name>
        <dbReference type="ChEBI" id="CHEBI:49883"/>
        <label>1</label>
    </ligand>
</feature>
<feature type="binding site" evidence="15">
    <location>
        <position position="577"/>
    </location>
    <ligand>
        <name>[4Fe-4S] cluster</name>
        <dbReference type="ChEBI" id="CHEBI:49883"/>
        <label>2</label>
    </ligand>
</feature>
<evidence type="ECO:0000256" key="3">
    <source>
        <dbReference type="ARBA" id="ARBA00012812"/>
    </source>
</evidence>
<dbReference type="InterPro" id="IPR017721">
    <property type="entry name" value="IorA"/>
</dbReference>
<dbReference type="FunFam" id="3.40.50.970:FF:000039">
    <property type="entry name" value="Indolepyruvate oxidoreductase subunit IorA"/>
    <property type="match status" value="1"/>
</dbReference>
<reference evidence="17 18" key="1">
    <citation type="submission" date="2016-11" db="EMBL/GenBank/DDBJ databases">
        <authorList>
            <person name="Jaros S."/>
            <person name="Januszkiewicz K."/>
            <person name="Wedrychowicz H."/>
        </authorList>
    </citation>
    <scope>NUCLEOTIDE SEQUENCE [LARGE SCALE GENOMIC DNA]</scope>
    <source>
        <strain evidence="17 18">DSM 17477</strain>
    </source>
</reference>
<dbReference type="Gene3D" id="3.40.50.970">
    <property type="match status" value="2"/>
</dbReference>
<evidence type="ECO:0000256" key="9">
    <source>
        <dbReference type="ARBA" id="ARBA00023002"/>
    </source>
</evidence>
<sequence>MKDKNVLSGNAAIARGFFEGGGTVASSFPGSPTVEIMHVLNTEYDGIYSEFSVNEKVALEIGIGASFAGARTLVSMKHVGMNICADPLMTFTQTRINGGFVLVSGDDPGMLSSQNEQDNRIFGKFAHMPILDPSDSQEAKDFVKYGLEMSEKFNAPFMLRITSRLCHSRSIVKLEERQEHEFTGFSKKLEDYGMIPPNTFRKQYDMKERIEKLSDYAEEWEINYLDKRTGRGVLLIASGIIYENLKELDLDIDIFKLGMIYPLPVKKLQKLSNKYERIIVIEEMMPFIENELKINGIDCRGKEYFSFTGELNTEDIEKGLYDAGVIKDIGIAEEVSEETVARIPMFCAGCPHRPVFDILKKAKASVIGDIGCYSMAVLPPLNILNSIISMGASIGIMKGMSKAYSVAGENEPLVAVIGDGTFYHSGMPSMLNMLHQLDPDYNMTLLVLDNGTTAMTGGQTNAGTGRFGDGYDMNVSIENLIRTMGFDRIRVVDQFEYKEASEIIKEELKHQGLSIVITTRPCALNFRIRETPFRVDPDICIGCRSCVRTNCPPIAMKKYEGIEKLKSSINPDLCVGCSVCAQVCPVNAIKRMEDGDE</sequence>
<dbReference type="InterPro" id="IPR017900">
    <property type="entry name" value="4Fe4S_Fe_S_CS"/>
</dbReference>
<evidence type="ECO:0000256" key="2">
    <source>
        <dbReference type="ARBA" id="ARBA00011238"/>
    </source>
</evidence>
<keyword evidence="8 14" id="KW-0249">Electron transport</keyword>
<accession>A0A1M6JH08</accession>
<feature type="binding site" evidence="15">
    <location>
        <position position="546"/>
    </location>
    <ligand>
        <name>[4Fe-4S] cluster</name>
        <dbReference type="ChEBI" id="CHEBI:49883"/>
        <label>1</label>
    </ligand>
</feature>
<keyword evidence="5 14" id="KW-0813">Transport</keyword>
<dbReference type="GO" id="GO:0046872">
    <property type="term" value="F:metal ion binding"/>
    <property type="evidence" value="ECO:0007669"/>
    <property type="project" value="UniProtKB-UniRule"/>
</dbReference>
<dbReference type="PIRSF" id="PIRSF006439">
    <property type="entry name" value="Indolepyruvate_ferr_oxidored"/>
    <property type="match status" value="1"/>
</dbReference>
<feature type="domain" description="4Fe-4S ferredoxin-type" evidence="16">
    <location>
        <begin position="565"/>
        <end position="595"/>
    </location>
</feature>
<evidence type="ECO:0000256" key="14">
    <source>
        <dbReference type="PIRNR" id="PIRNR006439"/>
    </source>
</evidence>
<dbReference type="RefSeq" id="WP_073050030.1">
    <property type="nucleotide sequence ID" value="NZ_FQZL01000021.1"/>
</dbReference>
<keyword evidence="6 14" id="KW-0004">4Fe-4S</keyword>
<dbReference type="AlphaFoldDB" id="A0A1M6JH08"/>
<keyword evidence="10 14" id="KW-0408">Iron</keyword>
<dbReference type="EMBL" id="FQZL01000021">
    <property type="protein sequence ID" value="SHJ45966.1"/>
    <property type="molecule type" value="Genomic_DNA"/>
</dbReference>
<dbReference type="PROSITE" id="PS51379">
    <property type="entry name" value="4FE4S_FER_2"/>
    <property type="match status" value="2"/>
</dbReference>
<dbReference type="OrthoDB" id="9794954at2"/>
<dbReference type="PANTHER" id="PTHR43710:SF5">
    <property type="entry name" value="INDOLEPYRUVATE FERREDOXIN OXIDOREDUCTASE ALPHA SUBUNIT"/>
    <property type="match status" value="1"/>
</dbReference>
<comment type="catalytic activity">
    <reaction evidence="13 14">
        <text>indole-3-pyruvate + 2 oxidized [2Fe-2S]-[ferredoxin] + CoA = (indol-3-yl)acetyl-CoA + 2 reduced [2Fe-2S]-[ferredoxin] + CO2 + H(+)</text>
        <dbReference type="Rhea" id="RHEA:12645"/>
        <dbReference type="Rhea" id="RHEA-COMP:10000"/>
        <dbReference type="Rhea" id="RHEA-COMP:10001"/>
        <dbReference type="ChEBI" id="CHEBI:15378"/>
        <dbReference type="ChEBI" id="CHEBI:16526"/>
        <dbReference type="ChEBI" id="CHEBI:17640"/>
        <dbReference type="ChEBI" id="CHEBI:33737"/>
        <dbReference type="ChEBI" id="CHEBI:33738"/>
        <dbReference type="ChEBI" id="CHEBI:57271"/>
        <dbReference type="ChEBI" id="CHEBI:57287"/>
        <dbReference type="EC" id="1.2.7.8"/>
    </reaction>
</comment>
<dbReference type="Pfam" id="PF02775">
    <property type="entry name" value="TPP_enzyme_C"/>
    <property type="match status" value="1"/>
</dbReference>
<feature type="binding site" evidence="15">
    <location>
        <position position="551"/>
    </location>
    <ligand>
        <name>[4Fe-4S] cluster</name>
        <dbReference type="ChEBI" id="CHEBI:49883"/>
        <label>2</label>
    </ligand>
</feature>
<dbReference type="GO" id="GO:0051539">
    <property type="term" value="F:4 iron, 4 sulfur cluster binding"/>
    <property type="evidence" value="ECO:0007669"/>
    <property type="project" value="UniProtKB-UniRule"/>
</dbReference>
<dbReference type="CDD" id="cd07034">
    <property type="entry name" value="TPP_PYR_PFOR_IOR-alpha_like"/>
    <property type="match status" value="1"/>
</dbReference>
<organism evidence="17 18">
    <name type="scientific">Dethiosulfatibacter aminovorans DSM 17477</name>
    <dbReference type="NCBI Taxonomy" id="1121476"/>
    <lineage>
        <taxon>Bacteria</taxon>
        <taxon>Bacillati</taxon>
        <taxon>Bacillota</taxon>
        <taxon>Tissierellia</taxon>
        <taxon>Dethiosulfatibacter</taxon>
    </lineage>
</organism>
<dbReference type="CDD" id="cd02008">
    <property type="entry name" value="TPP_IOR_alpha"/>
    <property type="match status" value="1"/>
</dbReference>
<dbReference type="PANTHER" id="PTHR43710">
    <property type="entry name" value="2-HYDROXYACYL-COA LYASE"/>
    <property type="match status" value="1"/>
</dbReference>
<evidence type="ECO:0000256" key="1">
    <source>
        <dbReference type="ARBA" id="ARBA00002995"/>
    </source>
</evidence>
<evidence type="ECO:0000259" key="16">
    <source>
        <dbReference type="PROSITE" id="PS51379"/>
    </source>
</evidence>
<keyword evidence="11 14" id="KW-0411">Iron-sulfur</keyword>
<dbReference type="SUPFAM" id="SSF52518">
    <property type="entry name" value="Thiamin diphosphate-binding fold (THDP-binding)"/>
    <property type="match status" value="2"/>
</dbReference>
<feature type="binding site" evidence="15">
    <location>
        <position position="580"/>
    </location>
    <ligand>
        <name>[4Fe-4S] cluster</name>
        <dbReference type="ChEBI" id="CHEBI:49883"/>
        <label>2</label>
    </ligand>
</feature>
<dbReference type="PROSITE" id="PS00198">
    <property type="entry name" value="4FE4S_FER_1"/>
    <property type="match status" value="1"/>
</dbReference>
<evidence type="ECO:0000313" key="18">
    <source>
        <dbReference type="Proteomes" id="UP000184052"/>
    </source>
</evidence>
<evidence type="ECO:0000256" key="11">
    <source>
        <dbReference type="ARBA" id="ARBA00023014"/>
    </source>
</evidence>
<dbReference type="InterPro" id="IPR002880">
    <property type="entry name" value="Pyrv_Fd/Flavodoxin_OxRdtase_N"/>
</dbReference>
<dbReference type="InterPro" id="IPR011766">
    <property type="entry name" value="TPP_enzyme_TPP-bd"/>
</dbReference>
<keyword evidence="18" id="KW-1185">Reference proteome</keyword>
<dbReference type="InterPro" id="IPR009014">
    <property type="entry name" value="Transketo_C/PFOR_II"/>
</dbReference>
<dbReference type="EC" id="1.2.7.8" evidence="3 14"/>
<dbReference type="InterPro" id="IPR045025">
    <property type="entry name" value="HACL1-like"/>
</dbReference>
<keyword evidence="9 14" id="KW-0560">Oxidoreductase</keyword>
<dbReference type="Pfam" id="PF01855">
    <property type="entry name" value="POR_N"/>
    <property type="match status" value="1"/>
</dbReference>
<evidence type="ECO:0000256" key="10">
    <source>
        <dbReference type="ARBA" id="ARBA00023004"/>
    </source>
</evidence>
<comment type="function">
    <text evidence="1 14">Catalyzes the ferredoxin-dependent oxidative decarboxylation of arylpyruvates.</text>
</comment>
<protein>
    <recommendedName>
        <fullName evidence="4 14">Indolepyruvate oxidoreductase subunit IorA</fullName>
        <shortName evidence="14">IOR</shortName>
        <ecNumber evidence="3 14">1.2.7.8</ecNumber>
    </recommendedName>
    <alternativeName>
        <fullName evidence="12 14">Indolepyruvate ferredoxin oxidoreductase subunit alpha</fullName>
    </alternativeName>
</protein>
<feature type="domain" description="4Fe-4S ferredoxin-type" evidence="16">
    <location>
        <begin position="531"/>
        <end position="561"/>
    </location>
</feature>
<evidence type="ECO:0000256" key="13">
    <source>
        <dbReference type="ARBA" id="ARBA00048332"/>
    </source>
</evidence>
<feature type="binding site" evidence="15">
    <location>
        <position position="574"/>
    </location>
    <ligand>
        <name>[4Fe-4S] cluster</name>
        <dbReference type="ChEBI" id="CHEBI:49883"/>
        <label>2</label>
    </ligand>
</feature>